<dbReference type="EMBL" id="JBFXLQ010000015">
    <property type="protein sequence ID" value="KAL2868201.1"/>
    <property type="molecule type" value="Genomic_DNA"/>
</dbReference>
<keyword evidence="1" id="KW-0862">Zinc</keyword>
<evidence type="ECO:0000259" key="3">
    <source>
        <dbReference type="PROSITE" id="PS50089"/>
    </source>
</evidence>
<dbReference type="Proteomes" id="UP001610432">
    <property type="component" value="Unassembled WGS sequence"/>
</dbReference>
<keyword evidence="1" id="KW-0479">Metal-binding</keyword>
<evidence type="ECO:0000256" key="1">
    <source>
        <dbReference type="PROSITE-ProRule" id="PRU00175"/>
    </source>
</evidence>
<accession>A0ABR4LUG5</accession>
<comment type="caution">
    <text evidence="4">The sequence shown here is derived from an EMBL/GenBank/DDBJ whole genome shotgun (WGS) entry which is preliminary data.</text>
</comment>
<dbReference type="Pfam" id="PF13920">
    <property type="entry name" value="zf-C3HC4_3"/>
    <property type="match status" value="1"/>
</dbReference>
<dbReference type="SUPFAM" id="SSF57850">
    <property type="entry name" value="RING/U-box"/>
    <property type="match status" value="1"/>
</dbReference>
<gene>
    <name evidence="4" type="ORF">BJX67DRAFT_380398</name>
</gene>
<dbReference type="GeneID" id="98147858"/>
<evidence type="ECO:0000313" key="5">
    <source>
        <dbReference type="Proteomes" id="UP001610432"/>
    </source>
</evidence>
<protein>
    <recommendedName>
        <fullName evidence="3">RING-type domain-containing protein</fullName>
    </recommendedName>
</protein>
<evidence type="ECO:0000256" key="2">
    <source>
        <dbReference type="SAM" id="MobiDB-lite"/>
    </source>
</evidence>
<evidence type="ECO:0000313" key="4">
    <source>
        <dbReference type="EMBL" id="KAL2868201.1"/>
    </source>
</evidence>
<dbReference type="InterPro" id="IPR013083">
    <property type="entry name" value="Znf_RING/FYVE/PHD"/>
</dbReference>
<dbReference type="InterPro" id="IPR001841">
    <property type="entry name" value="Znf_RING"/>
</dbReference>
<feature type="domain" description="RING-type" evidence="3">
    <location>
        <begin position="359"/>
        <end position="405"/>
    </location>
</feature>
<proteinExistence type="predicted"/>
<name>A0ABR4LUG5_9EURO</name>
<feature type="compositionally biased region" description="Polar residues" evidence="2">
    <location>
        <begin position="258"/>
        <end position="294"/>
    </location>
</feature>
<dbReference type="RefSeq" id="XP_070887180.1">
    <property type="nucleotide sequence ID" value="XM_071032786.1"/>
</dbReference>
<keyword evidence="5" id="KW-1185">Reference proteome</keyword>
<dbReference type="Gene3D" id="3.30.40.10">
    <property type="entry name" value="Zinc/RING finger domain, C3HC4 (zinc finger)"/>
    <property type="match status" value="1"/>
</dbReference>
<dbReference type="SMART" id="SM00184">
    <property type="entry name" value="RING"/>
    <property type="match status" value="1"/>
</dbReference>
<sequence>MNSDFRQSALHESEFHNDAASTLPDSSPYISFTQPFDPASHYGFVSPASNEQGFAIEQYEQGPDSHSMMLNLDGMVPAYSTVPFTSSQNQGNAPTLYDNPSFPSFANFGMFENPPPQWPGFTQQTTNQPVFGASVPVLTQPLESQLLPFGYQPFRSPLPSQSTAFSVGQSLNATQRPPTQTAVVSNTQTGLSTGTPTAAGVGEIPGQSHNTVVTSLPAPSPGSRHQRRHHRANSHQRARSNTQFSRARARPPSIARDTLNTNAMNQPQLSPQISEDQSRSVSTLPPTVTASSRSESQRARLNAYLRSMRPSDVHAMYEESLARRFQGSPPWVAKKGLDVPQEDRPEPKETEELTVNMECKVCMAQLIDTVLLPCGHAILCRWCADQQFPLTRGFLKPKMPCPMCRETVRQRHRIYFP</sequence>
<reference evidence="4 5" key="1">
    <citation type="submission" date="2024-07" db="EMBL/GenBank/DDBJ databases">
        <title>Section-level genome sequencing and comparative genomics of Aspergillus sections Usti and Cavernicolus.</title>
        <authorList>
            <consortium name="Lawrence Berkeley National Laboratory"/>
            <person name="Nybo J.L."/>
            <person name="Vesth T.C."/>
            <person name="Theobald S."/>
            <person name="Frisvad J.C."/>
            <person name="Larsen T.O."/>
            <person name="Kjaerboelling I."/>
            <person name="Rothschild-Mancinelli K."/>
            <person name="Lyhne E.K."/>
            <person name="Kogle M.E."/>
            <person name="Barry K."/>
            <person name="Clum A."/>
            <person name="Na H."/>
            <person name="Ledsgaard L."/>
            <person name="Lin J."/>
            <person name="Lipzen A."/>
            <person name="Kuo A."/>
            <person name="Riley R."/>
            <person name="Mondo S."/>
            <person name="Labutti K."/>
            <person name="Haridas S."/>
            <person name="Pangalinan J."/>
            <person name="Salamov A.A."/>
            <person name="Simmons B.A."/>
            <person name="Magnuson J.K."/>
            <person name="Chen J."/>
            <person name="Drula E."/>
            <person name="Henrissat B."/>
            <person name="Wiebenga A."/>
            <person name="Lubbers R.J."/>
            <person name="Gomes A.C."/>
            <person name="Macurrencykelacurrency M.R."/>
            <person name="Stajich J."/>
            <person name="Grigoriev I.V."/>
            <person name="Mortensen U.H."/>
            <person name="De Vries R.P."/>
            <person name="Baker S.E."/>
            <person name="Andersen M.R."/>
        </authorList>
    </citation>
    <scope>NUCLEOTIDE SEQUENCE [LARGE SCALE GENOMIC DNA]</scope>
    <source>
        <strain evidence="4 5">CBS 449.75</strain>
    </source>
</reference>
<dbReference type="PROSITE" id="PS50089">
    <property type="entry name" value="ZF_RING_2"/>
    <property type="match status" value="1"/>
</dbReference>
<organism evidence="4 5">
    <name type="scientific">Aspergillus lucknowensis</name>
    <dbReference type="NCBI Taxonomy" id="176173"/>
    <lineage>
        <taxon>Eukaryota</taxon>
        <taxon>Fungi</taxon>
        <taxon>Dikarya</taxon>
        <taxon>Ascomycota</taxon>
        <taxon>Pezizomycotina</taxon>
        <taxon>Eurotiomycetes</taxon>
        <taxon>Eurotiomycetidae</taxon>
        <taxon>Eurotiales</taxon>
        <taxon>Aspergillaceae</taxon>
        <taxon>Aspergillus</taxon>
        <taxon>Aspergillus subgen. Nidulantes</taxon>
    </lineage>
</organism>
<feature type="compositionally biased region" description="Basic residues" evidence="2">
    <location>
        <begin position="224"/>
        <end position="238"/>
    </location>
</feature>
<keyword evidence="1" id="KW-0863">Zinc-finger</keyword>
<feature type="region of interest" description="Disordered" evidence="2">
    <location>
        <begin position="173"/>
        <end position="297"/>
    </location>
</feature>
<feature type="compositionally biased region" description="Polar residues" evidence="2">
    <location>
        <begin position="173"/>
        <end position="196"/>
    </location>
</feature>